<dbReference type="AlphaFoldDB" id="A0A6N9H9D8"/>
<name>A0A6N9H9D8_9MICO</name>
<comment type="caution">
    <text evidence="2">The sequence shown here is derived from an EMBL/GenBank/DDBJ whole genome shotgun (WGS) entry which is preliminary data.</text>
</comment>
<reference evidence="2 3" key="1">
    <citation type="submission" date="2020-01" db="EMBL/GenBank/DDBJ databases">
        <authorList>
            <person name="Deng T."/>
        </authorList>
    </citation>
    <scope>NUCLEOTIDE SEQUENCE [LARGE SCALE GENOMIC DNA]</scope>
    <source>
        <strain evidence="2 3">5221</strain>
    </source>
</reference>
<gene>
    <name evidence="2" type="ORF">GSY69_11845</name>
</gene>
<feature type="compositionally biased region" description="Basic residues" evidence="1">
    <location>
        <begin position="59"/>
        <end position="72"/>
    </location>
</feature>
<sequence>MSAGAPEPFRPNGMSAERERRLARSAAFAAIVAVHQAHEAEAPAAPRERGLAFASPQRNVRRAHPGTWRRRG</sequence>
<feature type="region of interest" description="Disordered" evidence="1">
    <location>
        <begin position="1"/>
        <end position="21"/>
    </location>
</feature>
<dbReference type="Proteomes" id="UP000469215">
    <property type="component" value="Unassembled WGS sequence"/>
</dbReference>
<organism evidence="2 3">
    <name type="scientific">Brevibacterium rongguiense</name>
    <dbReference type="NCBI Taxonomy" id="2695267"/>
    <lineage>
        <taxon>Bacteria</taxon>
        <taxon>Bacillati</taxon>
        <taxon>Actinomycetota</taxon>
        <taxon>Actinomycetes</taxon>
        <taxon>Micrococcales</taxon>
        <taxon>Brevibacteriaceae</taxon>
        <taxon>Brevibacterium</taxon>
    </lineage>
</organism>
<evidence type="ECO:0000313" key="2">
    <source>
        <dbReference type="EMBL" id="MYM20633.1"/>
    </source>
</evidence>
<dbReference type="EMBL" id="WWEQ01000064">
    <property type="protein sequence ID" value="MYM20633.1"/>
    <property type="molecule type" value="Genomic_DNA"/>
</dbReference>
<feature type="region of interest" description="Disordered" evidence="1">
    <location>
        <begin position="40"/>
        <end position="72"/>
    </location>
</feature>
<protein>
    <submittedName>
        <fullName evidence="2">Uncharacterized protein</fullName>
    </submittedName>
</protein>
<keyword evidence="3" id="KW-1185">Reference proteome</keyword>
<accession>A0A6N9H9D8</accession>
<dbReference type="RefSeq" id="WP_160954046.1">
    <property type="nucleotide sequence ID" value="NZ_WWEQ01000064.1"/>
</dbReference>
<evidence type="ECO:0000313" key="3">
    <source>
        <dbReference type="Proteomes" id="UP000469215"/>
    </source>
</evidence>
<proteinExistence type="predicted"/>
<evidence type="ECO:0000256" key="1">
    <source>
        <dbReference type="SAM" id="MobiDB-lite"/>
    </source>
</evidence>
<feature type="compositionally biased region" description="Basic and acidic residues" evidence="1">
    <location>
        <begin position="40"/>
        <end position="50"/>
    </location>
</feature>